<gene>
    <name evidence="8" type="ORF">ACFQGO_36705</name>
</gene>
<keyword evidence="4" id="KW-0720">Serine protease</keyword>
<dbReference type="Pfam" id="PF00082">
    <property type="entry name" value="Peptidase_S8"/>
    <property type="match status" value="1"/>
</dbReference>
<feature type="domain" description="Peptidase S8/S53" evidence="7">
    <location>
        <begin position="30"/>
        <end position="141"/>
    </location>
</feature>
<evidence type="ECO:0000256" key="1">
    <source>
        <dbReference type="ARBA" id="ARBA00011073"/>
    </source>
</evidence>
<dbReference type="EMBL" id="JBHSNZ010000048">
    <property type="protein sequence ID" value="MFC5812990.1"/>
    <property type="molecule type" value="Genomic_DNA"/>
</dbReference>
<comment type="similarity">
    <text evidence="1 5">Belongs to the peptidase S8 family.</text>
</comment>
<proteinExistence type="inferred from homology"/>
<keyword evidence="3" id="KW-0378">Hydrolase</keyword>
<comment type="caution">
    <text evidence="8">The sequence shown here is derived from an EMBL/GenBank/DDBJ whole genome shotgun (WGS) entry which is preliminary data.</text>
</comment>
<evidence type="ECO:0000259" key="7">
    <source>
        <dbReference type="Pfam" id="PF00082"/>
    </source>
</evidence>
<evidence type="ECO:0000313" key="8">
    <source>
        <dbReference type="EMBL" id="MFC5812990.1"/>
    </source>
</evidence>
<accession>A0ABW1BIH8</accession>
<dbReference type="PANTHER" id="PTHR43806">
    <property type="entry name" value="PEPTIDASE S8"/>
    <property type="match status" value="1"/>
</dbReference>
<evidence type="ECO:0000256" key="6">
    <source>
        <dbReference type="SAM" id="MobiDB-lite"/>
    </source>
</evidence>
<evidence type="ECO:0000256" key="3">
    <source>
        <dbReference type="ARBA" id="ARBA00022801"/>
    </source>
</evidence>
<feature type="region of interest" description="Disordered" evidence="6">
    <location>
        <begin position="1"/>
        <end position="32"/>
    </location>
</feature>
<evidence type="ECO:0000256" key="4">
    <source>
        <dbReference type="ARBA" id="ARBA00022825"/>
    </source>
</evidence>
<evidence type="ECO:0000256" key="5">
    <source>
        <dbReference type="PROSITE-ProRule" id="PRU01240"/>
    </source>
</evidence>
<dbReference type="RefSeq" id="WP_272172841.1">
    <property type="nucleotide sequence ID" value="NZ_JAQOSL010000068.1"/>
</dbReference>
<keyword evidence="2" id="KW-0645">Protease</keyword>
<dbReference type="Gene3D" id="3.40.50.200">
    <property type="entry name" value="Peptidase S8/S53 domain"/>
    <property type="match status" value="1"/>
</dbReference>
<evidence type="ECO:0000256" key="2">
    <source>
        <dbReference type="ARBA" id="ARBA00022670"/>
    </source>
</evidence>
<keyword evidence="9" id="KW-1185">Reference proteome</keyword>
<protein>
    <submittedName>
        <fullName evidence="8">S8 family serine peptidase</fullName>
    </submittedName>
</protein>
<name>A0ABW1BIH8_9ACTN</name>
<dbReference type="SUPFAM" id="SSF52743">
    <property type="entry name" value="Subtilisin-like"/>
    <property type="match status" value="1"/>
</dbReference>
<dbReference type="PANTHER" id="PTHR43806:SF11">
    <property type="entry name" value="CEREVISIN-RELATED"/>
    <property type="match status" value="1"/>
</dbReference>
<dbReference type="InterPro" id="IPR050131">
    <property type="entry name" value="Peptidase_S8_subtilisin-like"/>
</dbReference>
<organism evidence="8 9">
    <name type="scientific">Streptomyces heilongjiangensis</name>
    <dbReference type="NCBI Taxonomy" id="945052"/>
    <lineage>
        <taxon>Bacteria</taxon>
        <taxon>Bacillati</taxon>
        <taxon>Actinomycetota</taxon>
        <taxon>Actinomycetes</taxon>
        <taxon>Kitasatosporales</taxon>
        <taxon>Streptomycetaceae</taxon>
        <taxon>Streptomyces</taxon>
    </lineage>
</organism>
<dbReference type="InterPro" id="IPR036852">
    <property type="entry name" value="Peptidase_S8/S53_dom_sf"/>
</dbReference>
<comment type="caution">
    <text evidence="5">Lacks conserved residue(s) required for the propagation of feature annotation.</text>
</comment>
<dbReference type="InterPro" id="IPR000209">
    <property type="entry name" value="Peptidase_S8/S53_dom"/>
</dbReference>
<dbReference type="PROSITE" id="PS51892">
    <property type="entry name" value="SUBTILASE"/>
    <property type="match status" value="1"/>
</dbReference>
<evidence type="ECO:0000313" key="9">
    <source>
        <dbReference type="Proteomes" id="UP001596112"/>
    </source>
</evidence>
<reference evidence="9" key="1">
    <citation type="journal article" date="2019" name="Int. J. Syst. Evol. Microbiol.">
        <title>The Global Catalogue of Microorganisms (GCM) 10K type strain sequencing project: providing services to taxonomists for standard genome sequencing and annotation.</title>
        <authorList>
            <consortium name="The Broad Institute Genomics Platform"/>
            <consortium name="The Broad Institute Genome Sequencing Center for Infectious Disease"/>
            <person name="Wu L."/>
            <person name="Ma J."/>
        </authorList>
    </citation>
    <scope>NUCLEOTIDE SEQUENCE [LARGE SCALE GENOMIC DNA]</scope>
    <source>
        <strain evidence="9">JCM 9918</strain>
    </source>
</reference>
<dbReference type="Proteomes" id="UP001596112">
    <property type="component" value="Unassembled WGS sequence"/>
</dbReference>
<sequence>MDSRILNGHAASPGENQARRLAADPRGPPVASGVTYTVAAGDDAVAASLSSPARVKQAIAVGATGKKDIHVGFSNWGTRLDLFAPGVSATSASHRSRTGAAILPGTTAAAAQATGTAAPYLADHPPATPAQVAETLVKGAVSGKVKDRFPGSEDRILQVGVP</sequence>